<evidence type="ECO:0000313" key="2">
    <source>
        <dbReference type="EMBL" id="TFY56294.1"/>
    </source>
</evidence>
<protein>
    <recommendedName>
        <fullName evidence="1">Glutamine amidotransferase domain-containing protein</fullName>
    </recommendedName>
</protein>
<dbReference type="Pfam" id="PF00117">
    <property type="entry name" value="GATase"/>
    <property type="match status" value="1"/>
</dbReference>
<reference evidence="2 3" key="1">
    <citation type="submission" date="2019-02" db="EMBL/GenBank/DDBJ databases">
        <title>Genome sequencing of the rare red list fungi Dentipellis fragilis.</title>
        <authorList>
            <person name="Buettner E."/>
            <person name="Kellner H."/>
        </authorList>
    </citation>
    <scope>NUCLEOTIDE SEQUENCE [LARGE SCALE GENOMIC DNA]</scope>
    <source>
        <strain evidence="2 3">DSM 105465</strain>
    </source>
</reference>
<sequence length="264" mass="28492">MSTPRLALIICDTPPPSIIDVQGEYRQIFTTLFRASLPDGLTAFVLDAYNAKDKMEYPSDEALGTYDAVVITGSASSAYEDIPWINKLVSWVADVATTKPQIKIVGICFGHQIIARALGGSCVPNGGKWEIGVTELDLTDLGRRIFGVERLNIEQMHRDHVPSVPPTFHLLASSPIAPNQGMMRFAGAPGASTPKSGGPLPPIQIITLQGHPEFTAAIVKELVDIRTAAGIIDAATAEDARRRAAWRNDGVEVIGRAIWEVIRA</sequence>
<dbReference type="InterPro" id="IPR017926">
    <property type="entry name" value="GATASE"/>
</dbReference>
<dbReference type="EMBL" id="SEOQ01000840">
    <property type="protein sequence ID" value="TFY56294.1"/>
    <property type="molecule type" value="Genomic_DNA"/>
</dbReference>
<accession>A0A4Y9Y1F3</accession>
<dbReference type="CDD" id="cd01741">
    <property type="entry name" value="GATase1_1"/>
    <property type="match status" value="1"/>
</dbReference>
<dbReference type="STRING" id="205917.A0A4Y9Y1F3"/>
<name>A0A4Y9Y1F3_9AGAM</name>
<dbReference type="OrthoDB" id="92161at2759"/>
<organism evidence="2 3">
    <name type="scientific">Dentipellis fragilis</name>
    <dbReference type="NCBI Taxonomy" id="205917"/>
    <lineage>
        <taxon>Eukaryota</taxon>
        <taxon>Fungi</taxon>
        <taxon>Dikarya</taxon>
        <taxon>Basidiomycota</taxon>
        <taxon>Agaricomycotina</taxon>
        <taxon>Agaricomycetes</taxon>
        <taxon>Russulales</taxon>
        <taxon>Hericiaceae</taxon>
        <taxon>Dentipellis</taxon>
    </lineage>
</organism>
<evidence type="ECO:0000259" key="1">
    <source>
        <dbReference type="Pfam" id="PF00117"/>
    </source>
</evidence>
<dbReference type="GO" id="GO:0005634">
    <property type="term" value="C:nucleus"/>
    <property type="evidence" value="ECO:0007669"/>
    <property type="project" value="TreeGrafter"/>
</dbReference>
<gene>
    <name evidence="2" type="ORF">EVG20_g8985</name>
</gene>
<proteinExistence type="predicted"/>
<dbReference type="Proteomes" id="UP000298327">
    <property type="component" value="Unassembled WGS sequence"/>
</dbReference>
<dbReference type="SUPFAM" id="SSF52317">
    <property type="entry name" value="Class I glutamine amidotransferase-like"/>
    <property type="match status" value="1"/>
</dbReference>
<dbReference type="PROSITE" id="PS51273">
    <property type="entry name" value="GATASE_TYPE_1"/>
    <property type="match status" value="1"/>
</dbReference>
<dbReference type="InterPro" id="IPR044992">
    <property type="entry name" value="ChyE-like"/>
</dbReference>
<evidence type="ECO:0000313" key="3">
    <source>
        <dbReference type="Proteomes" id="UP000298327"/>
    </source>
</evidence>
<keyword evidence="3" id="KW-1185">Reference proteome</keyword>
<dbReference type="Gene3D" id="3.40.50.880">
    <property type="match status" value="1"/>
</dbReference>
<dbReference type="PANTHER" id="PTHR42695:SF5">
    <property type="entry name" value="GLUTAMINE AMIDOTRANSFERASE YLR126C-RELATED"/>
    <property type="match status" value="1"/>
</dbReference>
<feature type="domain" description="Glutamine amidotransferase" evidence="1">
    <location>
        <begin position="60"/>
        <end position="174"/>
    </location>
</feature>
<dbReference type="AlphaFoldDB" id="A0A4Y9Y1F3"/>
<comment type="caution">
    <text evidence="2">The sequence shown here is derived from an EMBL/GenBank/DDBJ whole genome shotgun (WGS) entry which is preliminary data.</text>
</comment>
<dbReference type="InterPro" id="IPR029062">
    <property type="entry name" value="Class_I_gatase-like"/>
</dbReference>
<dbReference type="PANTHER" id="PTHR42695">
    <property type="entry name" value="GLUTAMINE AMIDOTRANSFERASE YLR126C-RELATED"/>
    <property type="match status" value="1"/>
</dbReference>
<dbReference type="GO" id="GO:0005829">
    <property type="term" value="C:cytosol"/>
    <property type="evidence" value="ECO:0007669"/>
    <property type="project" value="TreeGrafter"/>
</dbReference>